<proteinExistence type="predicted"/>
<keyword evidence="1" id="KW-0732">Signal</keyword>
<protein>
    <submittedName>
        <fullName evidence="2">Uncharacterized protein</fullName>
    </submittedName>
</protein>
<sequence>MKFFAIASGIVLAASSVAAQLTAPMQNYNVSSPVSNGPYVVGQILPCTIQLFENVMSDIALSISLNSAAAGSNLTYPIAASVDVSKTSASAKQNGNITYYEHSVNYMIPTTVVPGAYNVVFLDSKTNTHLDVPINVLPAASASVIKSAASTGAAAATSTSAGSIFKDNGNGVAAMSPSKAIVSLACVAVLAYML</sequence>
<feature type="signal peptide" evidence="1">
    <location>
        <begin position="1"/>
        <end position="19"/>
    </location>
</feature>
<organism evidence="2 3">
    <name type="scientific">Parasitella parasitica</name>
    <dbReference type="NCBI Taxonomy" id="35722"/>
    <lineage>
        <taxon>Eukaryota</taxon>
        <taxon>Fungi</taxon>
        <taxon>Fungi incertae sedis</taxon>
        <taxon>Mucoromycota</taxon>
        <taxon>Mucoromycotina</taxon>
        <taxon>Mucoromycetes</taxon>
        <taxon>Mucorales</taxon>
        <taxon>Mucorineae</taxon>
        <taxon>Mucoraceae</taxon>
        <taxon>Parasitella</taxon>
    </lineage>
</organism>
<feature type="chain" id="PRO_5002121191" evidence="1">
    <location>
        <begin position="20"/>
        <end position="194"/>
    </location>
</feature>
<keyword evidence="3" id="KW-1185">Reference proteome</keyword>
<dbReference type="EMBL" id="LN725636">
    <property type="protein sequence ID" value="CEP11155.1"/>
    <property type="molecule type" value="Genomic_DNA"/>
</dbReference>
<evidence type="ECO:0000313" key="2">
    <source>
        <dbReference type="EMBL" id="CEP11155.1"/>
    </source>
</evidence>
<dbReference type="AlphaFoldDB" id="A0A0B7N6R7"/>
<evidence type="ECO:0000313" key="3">
    <source>
        <dbReference type="Proteomes" id="UP000054107"/>
    </source>
</evidence>
<reference evidence="2 3" key="1">
    <citation type="submission" date="2014-09" db="EMBL/GenBank/DDBJ databases">
        <authorList>
            <person name="Ellenberger Sabrina"/>
        </authorList>
    </citation>
    <scope>NUCLEOTIDE SEQUENCE [LARGE SCALE GENOMIC DNA]</scope>
    <source>
        <strain evidence="2 3">CBS 412.66</strain>
    </source>
</reference>
<dbReference type="OrthoDB" id="2257446at2759"/>
<accession>A0A0B7N6R7</accession>
<name>A0A0B7N6R7_9FUNG</name>
<gene>
    <name evidence="2" type="primary">PARPA_04957.1 scaffold 15694</name>
</gene>
<evidence type="ECO:0000256" key="1">
    <source>
        <dbReference type="SAM" id="SignalP"/>
    </source>
</evidence>
<dbReference type="Proteomes" id="UP000054107">
    <property type="component" value="Unassembled WGS sequence"/>
</dbReference>